<keyword evidence="5 8" id="KW-0028">Amino-acid biosynthesis</keyword>
<dbReference type="InterPro" id="IPR045865">
    <property type="entry name" value="ACT-like_dom_sf"/>
</dbReference>
<evidence type="ECO:0000313" key="11">
    <source>
        <dbReference type="Proteomes" id="UP000707356"/>
    </source>
</evidence>
<reference evidence="10" key="2">
    <citation type="journal article" date="2022" name="Microbiol. Resour. Announc.">
        <title>Metagenome Sequencing to Explore Phylogenomics of Terrestrial Cyanobacteria.</title>
        <authorList>
            <person name="Ward R.D."/>
            <person name="Stajich J.E."/>
            <person name="Johansen J.R."/>
            <person name="Huntemann M."/>
            <person name="Clum A."/>
            <person name="Foster B."/>
            <person name="Foster B."/>
            <person name="Roux S."/>
            <person name="Palaniappan K."/>
            <person name="Varghese N."/>
            <person name="Mukherjee S."/>
            <person name="Reddy T.B.K."/>
            <person name="Daum C."/>
            <person name="Copeland A."/>
            <person name="Chen I.A."/>
            <person name="Ivanova N.N."/>
            <person name="Kyrpides N.C."/>
            <person name="Shapiro N."/>
            <person name="Eloe-Fadrosh E.A."/>
            <person name="Pietrasiak N."/>
        </authorList>
    </citation>
    <scope>NUCLEOTIDE SEQUENCE</scope>
    <source>
        <strain evidence="10">GSE-TBD4-15B</strain>
    </source>
</reference>
<comment type="function">
    <text evidence="8">Catalyzes the conversion of 2 pyruvate molecules into acetolactate in the first common step of the biosynthetic pathway of the branched-amino acids such as leucine, isoleucine, and valine.</text>
</comment>
<dbReference type="FunFam" id="3.30.70.1150:FF:000001">
    <property type="entry name" value="Acetolactate synthase small subunit"/>
    <property type="match status" value="1"/>
</dbReference>
<dbReference type="Pfam" id="PF22629">
    <property type="entry name" value="ACT_AHAS_ss"/>
    <property type="match status" value="1"/>
</dbReference>
<comment type="pathway">
    <text evidence="1 8">Amino-acid biosynthesis; L-isoleucine biosynthesis; L-isoleucine from 2-oxobutanoate: step 1/4.</text>
</comment>
<dbReference type="GO" id="GO:1990610">
    <property type="term" value="F:acetolactate synthase regulator activity"/>
    <property type="evidence" value="ECO:0007669"/>
    <property type="project" value="UniProtKB-UniRule"/>
</dbReference>
<dbReference type="InterPro" id="IPR019455">
    <property type="entry name" value="Acetolactate_synth_ssu_C"/>
</dbReference>
<dbReference type="Pfam" id="PF10369">
    <property type="entry name" value="ALS_ss_C"/>
    <property type="match status" value="1"/>
</dbReference>
<evidence type="ECO:0000256" key="5">
    <source>
        <dbReference type="ARBA" id="ARBA00022605"/>
    </source>
</evidence>
<dbReference type="EC" id="2.2.1.6" evidence="8"/>
<evidence type="ECO:0000256" key="6">
    <source>
        <dbReference type="ARBA" id="ARBA00023304"/>
    </source>
</evidence>
<dbReference type="InterPro" id="IPR002912">
    <property type="entry name" value="ACT_dom"/>
</dbReference>
<dbReference type="Proteomes" id="UP000707356">
    <property type="component" value="Unassembled WGS sequence"/>
</dbReference>
<dbReference type="GO" id="GO:0009099">
    <property type="term" value="P:L-valine biosynthetic process"/>
    <property type="evidence" value="ECO:0007669"/>
    <property type="project" value="UniProtKB-UniRule"/>
</dbReference>
<dbReference type="InterPro" id="IPR054480">
    <property type="entry name" value="AHAS_small-like_ACT"/>
</dbReference>
<dbReference type="GO" id="GO:0009097">
    <property type="term" value="P:isoleucine biosynthetic process"/>
    <property type="evidence" value="ECO:0007669"/>
    <property type="project" value="UniProtKB-UniRule"/>
</dbReference>
<dbReference type="GO" id="GO:0003984">
    <property type="term" value="F:acetolactate synthase activity"/>
    <property type="evidence" value="ECO:0007669"/>
    <property type="project" value="UniProtKB-UniRule"/>
</dbReference>
<name>A0A951P805_9CYAN</name>
<evidence type="ECO:0000256" key="3">
    <source>
        <dbReference type="ARBA" id="ARBA00006341"/>
    </source>
</evidence>
<comment type="caution">
    <text evidence="10">The sequence shown here is derived from an EMBL/GenBank/DDBJ whole genome shotgun (WGS) entry which is preliminary data.</text>
</comment>
<dbReference type="PANTHER" id="PTHR30239:SF0">
    <property type="entry name" value="ACETOLACTATE SYNTHASE SMALL SUBUNIT 1, CHLOROPLASTIC"/>
    <property type="match status" value="1"/>
</dbReference>
<feature type="domain" description="ACT" evidence="9">
    <location>
        <begin position="4"/>
        <end position="78"/>
    </location>
</feature>
<keyword evidence="6 8" id="KW-0100">Branched-chain amino acid biosynthesis</keyword>
<evidence type="ECO:0000256" key="8">
    <source>
        <dbReference type="RuleBase" id="RU368092"/>
    </source>
</evidence>
<dbReference type="FunFam" id="3.30.70.260:FF:000001">
    <property type="entry name" value="Acetolactate synthase, small subunit"/>
    <property type="match status" value="1"/>
</dbReference>
<comment type="catalytic activity">
    <reaction evidence="7 8">
        <text>2 pyruvate + H(+) = (2S)-2-acetolactate + CO2</text>
        <dbReference type="Rhea" id="RHEA:25249"/>
        <dbReference type="ChEBI" id="CHEBI:15361"/>
        <dbReference type="ChEBI" id="CHEBI:15378"/>
        <dbReference type="ChEBI" id="CHEBI:16526"/>
        <dbReference type="ChEBI" id="CHEBI:58476"/>
        <dbReference type="EC" id="2.2.1.6"/>
    </reaction>
</comment>
<dbReference type="CDD" id="cd04878">
    <property type="entry name" value="ACT_AHAS"/>
    <property type="match status" value="1"/>
</dbReference>
<dbReference type="NCBIfam" id="TIGR00119">
    <property type="entry name" value="acolac_sm"/>
    <property type="match status" value="1"/>
</dbReference>
<evidence type="ECO:0000313" key="10">
    <source>
        <dbReference type="EMBL" id="MBW4464708.1"/>
    </source>
</evidence>
<comment type="pathway">
    <text evidence="2 8">Amino-acid biosynthesis; L-valine biosynthesis; L-valine from pyruvate: step 1/4.</text>
</comment>
<reference evidence="10" key="1">
    <citation type="submission" date="2021-05" db="EMBL/GenBank/DDBJ databases">
        <authorList>
            <person name="Pietrasiak N."/>
            <person name="Ward R."/>
            <person name="Stajich J.E."/>
            <person name="Kurbessoian T."/>
        </authorList>
    </citation>
    <scope>NUCLEOTIDE SEQUENCE</scope>
    <source>
        <strain evidence="10">GSE-TBD4-15B</strain>
    </source>
</reference>
<evidence type="ECO:0000256" key="2">
    <source>
        <dbReference type="ARBA" id="ARBA00005025"/>
    </source>
</evidence>
<keyword evidence="8 10" id="KW-0808">Transferase</keyword>
<protein>
    <recommendedName>
        <fullName evidence="8">Acetolactate synthase small subunit</fullName>
        <shortName evidence="8">AHAS</shortName>
        <shortName evidence="8">ALS</shortName>
        <ecNumber evidence="8">2.2.1.6</ecNumber>
    </recommendedName>
    <alternativeName>
        <fullName evidence="8">Acetohydroxy-acid synthase small subunit</fullName>
    </alternativeName>
</protein>
<dbReference type="InterPro" id="IPR027271">
    <property type="entry name" value="Acetolactate_synth/TF_NikR_C"/>
</dbReference>
<dbReference type="InterPro" id="IPR004789">
    <property type="entry name" value="Acetalactate_synth_ssu"/>
</dbReference>
<sequence>MKHTLSVLVEDEAGVLSRIAGLFARRGFNIESLAVGPAEQGGISRITMVVPGDDRAIEQVTKQLYKLINVLKVQDITEVPCVERELMLMKVNATSSNRSEIIELAQIFRARVVDVADDSLTLEVVGDPGKMVAIVQVLNRFGLREVARTGKIALMRESGVNTEFLKSLEARV</sequence>
<dbReference type="EMBL" id="JAHHHV010000019">
    <property type="protein sequence ID" value="MBW4464708.1"/>
    <property type="molecule type" value="Genomic_DNA"/>
</dbReference>
<dbReference type="PANTHER" id="PTHR30239">
    <property type="entry name" value="ACETOLACTATE SYNTHASE SMALL SUBUNIT"/>
    <property type="match status" value="1"/>
</dbReference>
<comment type="similarity">
    <text evidence="3 8">Belongs to the acetolactate synthase small subunit family.</text>
</comment>
<organism evidence="10 11">
    <name type="scientific">Pegethrix bostrychoides GSE-TBD4-15B</name>
    <dbReference type="NCBI Taxonomy" id="2839662"/>
    <lineage>
        <taxon>Bacteria</taxon>
        <taxon>Bacillati</taxon>
        <taxon>Cyanobacteriota</taxon>
        <taxon>Cyanophyceae</taxon>
        <taxon>Oculatellales</taxon>
        <taxon>Oculatellaceae</taxon>
        <taxon>Pegethrix</taxon>
    </lineage>
</organism>
<gene>
    <name evidence="10" type="primary">ilvN</name>
    <name evidence="10" type="ORF">KME07_04615</name>
</gene>
<evidence type="ECO:0000256" key="7">
    <source>
        <dbReference type="ARBA" id="ARBA00048670"/>
    </source>
</evidence>
<dbReference type="NCBIfam" id="NF008864">
    <property type="entry name" value="PRK11895.1"/>
    <property type="match status" value="1"/>
</dbReference>
<dbReference type="InterPro" id="IPR039557">
    <property type="entry name" value="AHAS_ACT"/>
</dbReference>
<dbReference type="SUPFAM" id="SSF55021">
    <property type="entry name" value="ACT-like"/>
    <property type="match status" value="2"/>
</dbReference>
<dbReference type="Gene3D" id="3.30.70.1150">
    <property type="entry name" value="ACT-like. Chain A, domain 2"/>
    <property type="match status" value="1"/>
</dbReference>
<comment type="subunit">
    <text evidence="4 8">Dimer of large and small chains.</text>
</comment>
<proteinExistence type="inferred from homology"/>
<dbReference type="AlphaFoldDB" id="A0A951P805"/>
<evidence type="ECO:0000259" key="9">
    <source>
        <dbReference type="PROSITE" id="PS51671"/>
    </source>
</evidence>
<dbReference type="PROSITE" id="PS51671">
    <property type="entry name" value="ACT"/>
    <property type="match status" value="1"/>
</dbReference>
<accession>A0A951P805</accession>
<evidence type="ECO:0000256" key="4">
    <source>
        <dbReference type="ARBA" id="ARBA00011744"/>
    </source>
</evidence>
<evidence type="ECO:0000256" key="1">
    <source>
        <dbReference type="ARBA" id="ARBA00004974"/>
    </source>
</evidence>
<dbReference type="GO" id="GO:0005829">
    <property type="term" value="C:cytosol"/>
    <property type="evidence" value="ECO:0007669"/>
    <property type="project" value="TreeGrafter"/>
</dbReference>
<dbReference type="Gene3D" id="3.30.70.260">
    <property type="match status" value="1"/>
</dbReference>